<organism evidence="2 3">
    <name type="scientific">Arsukibacterium tuosuense</name>
    <dbReference type="NCBI Taxonomy" id="1323745"/>
    <lineage>
        <taxon>Bacteria</taxon>
        <taxon>Pseudomonadati</taxon>
        <taxon>Pseudomonadota</taxon>
        <taxon>Gammaproteobacteria</taxon>
        <taxon>Chromatiales</taxon>
        <taxon>Chromatiaceae</taxon>
        <taxon>Arsukibacterium</taxon>
    </lineage>
</organism>
<keyword evidence="3" id="KW-1185">Reference proteome</keyword>
<evidence type="ECO:0000256" key="1">
    <source>
        <dbReference type="SAM" id="SignalP"/>
    </source>
</evidence>
<dbReference type="EMBL" id="OBEB01000005">
    <property type="protein sequence ID" value="SNY53906.1"/>
    <property type="molecule type" value="Genomic_DNA"/>
</dbReference>
<feature type="chain" id="PRO_5011995624" evidence="1">
    <location>
        <begin position="18"/>
        <end position="209"/>
    </location>
</feature>
<feature type="signal peptide" evidence="1">
    <location>
        <begin position="1"/>
        <end position="17"/>
    </location>
</feature>
<proteinExistence type="predicted"/>
<sequence length="209" mass="22681">MLIFIVILMLFSASAFAAPTPADTEPPQLNSSESANKDPAAKLNTIADCGLNEAAQQLALLIIQDPLQQRARLSCHPLLAQAAAEKAKVMAQKGIVNHYVGGLGANQRLRMLGYQLPPFYSGAIGNQVEAVAGGFSTAEDVWEAFKSSTAHRSHLLGELPFYQQQLHIGVGFHYKWSSPHVEYWTVYIAREAVAEDANVTCYDIGCIPP</sequence>
<evidence type="ECO:0000313" key="3">
    <source>
        <dbReference type="Proteomes" id="UP000219353"/>
    </source>
</evidence>
<dbReference type="InterPro" id="IPR035940">
    <property type="entry name" value="CAP_sf"/>
</dbReference>
<evidence type="ECO:0000313" key="2">
    <source>
        <dbReference type="EMBL" id="SNY53906.1"/>
    </source>
</evidence>
<accession>A0A285J3G3</accession>
<gene>
    <name evidence="2" type="ORF">SAMN06297280_2489</name>
</gene>
<dbReference type="AlphaFoldDB" id="A0A285J3G3"/>
<protein>
    <submittedName>
        <fullName evidence="2">Uncharacterized conserved protein YkwD, contains CAP (CSP/antigen 5/PR1) domain</fullName>
    </submittedName>
</protein>
<keyword evidence="1" id="KW-0732">Signal</keyword>
<dbReference type="Proteomes" id="UP000219353">
    <property type="component" value="Unassembled WGS sequence"/>
</dbReference>
<reference evidence="3" key="1">
    <citation type="submission" date="2017-09" db="EMBL/GenBank/DDBJ databases">
        <authorList>
            <person name="Varghese N."/>
            <person name="Submissions S."/>
        </authorList>
    </citation>
    <scope>NUCLEOTIDE SEQUENCE [LARGE SCALE GENOMIC DNA]</scope>
    <source>
        <strain evidence="3">CGMCC 1.12461</strain>
    </source>
</reference>
<name>A0A285J3G3_9GAMM</name>
<dbReference type="Gene3D" id="3.40.33.10">
    <property type="entry name" value="CAP"/>
    <property type="match status" value="1"/>
</dbReference>